<feature type="transmembrane region" description="Helical" evidence="10">
    <location>
        <begin position="189"/>
        <end position="211"/>
    </location>
</feature>
<dbReference type="PANTHER" id="PTHR43823:SF3">
    <property type="entry name" value="MULTIDRUG EXPORT PROTEIN MEPA"/>
    <property type="match status" value="1"/>
</dbReference>
<dbReference type="InterPro" id="IPR045070">
    <property type="entry name" value="MATE_MepA-like"/>
</dbReference>
<feature type="transmembrane region" description="Helical" evidence="10">
    <location>
        <begin position="98"/>
        <end position="121"/>
    </location>
</feature>
<evidence type="ECO:0000256" key="7">
    <source>
        <dbReference type="ARBA" id="ARBA00022989"/>
    </source>
</evidence>
<reference evidence="11" key="1">
    <citation type="submission" date="2022-12" db="EMBL/GenBank/DDBJ databases">
        <title>Reference genome sequencing for broad-spectrum identification of bacterial and archaeal isolates by mass spectrometry.</title>
        <authorList>
            <person name="Sekiguchi Y."/>
            <person name="Tourlousse D.M."/>
        </authorList>
    </citation>
    <scope>NUCLEOTIDE SEQUENCE</scope>
    <source>
        <strain evidence="11">10succ1</strain>
    </source>
</reference>
<evidence type="ECO:0000256" key="10">
    <source>
        <dbReference type="SAM" id="Phobius"/>
    </source>
</evidence>
<dbReference type="InterPro" id="IPR048279">
    <property type="entry name" value="MdtK-like"/>
</dbReference>
<dbReference type="AlphaFoldDB" id="A0A9W6LPC4"/>
<dbReference type="CDD" id="cd13143">
    <property type="entry name" value="MATE_MepA_like"/>
    <property type="match status" value="1"/>
</dbReference>
<organism evidence="11 12">
    <name type="scientific">Propionigenium maris DSM 9537</name>
    <dbReference type="NCBI Taxonomy" id="1123000"/>
    <lineage>
        <taxon>Bacteria</taxon>
        <taxon>Fusobacteriati</taxon>
        <taxon>Fusobacteriota</taxon>
        <taxon>Fusobacteriia</taxon>
        <taxon>Fusobacteriales</taxon>
        <taxon>Fusobacteriaceae</taxon>
        <taxon>Propionigenium</taxon>
    </lineage>
</organism>
<dbReference type="InterPro" id="IPR002528">
    <property type="entry name" value="MATE_fam"/>
</dbReference>
<feature type="transmembrane region" description="Helical" evidence="10">
    <location>
        <begin position="133"/>
        <end position="151"/>
    </location>
</feature>
<feature type="transmembrane region" description="Helical" evidence="10">
    <location>
        <begin position="163"/>
        <end position="183"/>
    </location>
</feature>
<comment type="subcellular location">
    <subcellularLocation>
        <location evidence="1">Cell membrane</location>
        <topology evidence="1">Multi-pass membrane protein</topology>
    </subcellularLocation>
</comment>
<feature type="transmembrane region" description="Helical" evidence="10">
    <location>
        <begin position="269"/>
        <end position="293"/>
    </location>
</feature>
<feature type="transmembrane region" description="Helical" evidence="10">
    <location>
        <begin position="314"/>
        <end position="336"/>
    </location>
</feature>
<name>A0A9W6LPC4_9FUSO</name>
<comment type="caution">
    <text evidence="11">The sequence shown here is derived from an EMBL/GenBank/DDBJ whole genome shotgun (WGS) entry which is preliminary data.</text>
</comment>
<evidence type="ECO:0000256" key="6">
    <source>
        <dbReference type="ARBA" id="ARBA00022692"/>
    </source>
</evidence>
<dbReference type="NCBIfam" id="TIGR00797">
    <property type="entry name" value="matE"/>
    <property type="match status" value="1"/>
</dbReference>
<accession>A0A9W6LPC4</accession>
<feature type="transmembrane region" description="Helical" evidence="10">
    <location>
        <begin position="54"/>
        <end position="78"/>
    </location>
</feature>
<evidence type="ECO:0000313" key="12">
    <source>
        <dbReference type="Proteomes" id="UP001144471"/>
    </source>
</evidence>
<feature type="transmembrane region" description="Helical" evidence="10">
    <location>
        <begin position="232"/>
        <end position="257"/>
    </location>
</feature>
<dbReference type="EMBL" id="BSDY01000018">
    <property type="protein sequence ID" value="GLI57437.1"/>
    <property type="molecule type" value="Genomic_DNA"/>
</dbReference>
<keyword evidence="6 10" id="KW-0812">Transmembrane</keyword>
<evidence type="ECO:0000256" key="5">
    <source>
        <dbReference type="ARBA" id="ARBA00022475"/>
    </source>
</evidence>
<dbReference type="PIRSF" id="PIRSF006603">
    <property type="entry name" value="DinF"/>
    <property type="match status" value="1"/>
</dbReference>
<evidence type="ECO:0000256" key="2">
    <source>
        <dbReference type="ARBA" id="ARBA00008417"/>
    </source>
</evidence>
<keyword evidence="4" id="KW-0813">Transport</keyword>
<dbReference type="GO" id="GO:0042910">
    <property type="term" value="F:xenobiotic transmembrane transporter activity"/>
    <property type="evidence" value="ECO:0007669"/>
    <property type="project" value="InterPro"/>
</dbReference>
<evidence type="ECO:0000256" key="1">
    <source>
        <dbReference type="ARBA" id="ARBA00004651"/>
    </source>
</evidence>
<feature type="transmembrane region" description="Helical" evidence="10">
    <location>
        <begin position="356"/>
        <end position="380"/>
    </location>
</feature>
<keyword evidence="9" id="KW-0046">Antibiotic resistance</keyword>
<feature type="transmembrane region" description="Helical" evidence="10">
    <location>
        <begin position="416"/>
        <end position="434"/>
    </location>
</feature>
<evidence type="ECO:0000256" key="3">
    <source>
        <dbReference type="ARBA" id="ARBA00022106"/>
    </source>
</evidence>
<keyword evidence="5" id="KW-1003">Cell membrane</keyword>
<sequence>MNQRLGREPIGKLLIEFSIPAIIGSLIVMLYSVIDRIFIGQRLGAMALAGVTLTFPFSQIAVSLGGLIGIGGSTLVAIKLGEGKKEECARITGNQISLFLIVCTLITITQEFFLVEILSLMGGEGETLSYAVSYGRIFIPVIFFQCFTYGLNGVVRAQGFPKYAMTTSAIGAILNIILDYLFLFPLNMGVFGAGLATFISSGIAAVFNLRFFLSGRYPMTIRLPHLRLRRSIVLSIVKLGASAGLIQFSNAVVMGMYNSQLNRFAGSDAIAAYGIFMTVHSLIIMVVMGIAQGGMQPIIGYNLGSKNYSRVREAIKLTLIYGVLLSALLMAIVQLFPTPILRIFVDEPSTIDIGVIAMRFGFSVVPLMICSIIISGVYQALGEAKTAFIFNFLRKIVIIIPAVIILPQLMGINGIWFSRPLSDTVACFIMVIYLQKTMRDLKIKDSN</sequence>
<evidence type="ECO:0000256" key="8">
    <source>
        <dbReference type="ARBA" id="ARBA00023136"/>
    </source>
</evidence>
<dbReference type="Pfam" id="PF01554">
    <property type="entry name" value="MatE"/>
    <property type="match status" value="2"/>
</dbReference>
<feature type="transmembrane region" description="Helical" evidence="10">
    <location>
        <begin position="12"/>
        <end position="34"/>
    </location>
</feature>
<dbReference type="GO" id="GO:0046677">
    <property type="term" value="P:response to antibiotic"/>
    <property type="evidence" value="ECO:0007669"/>
    <property type="project" value="UniProtKB-KW"/>
</dbReference>
<keyword evidence="7 10" id="KW-1133">Transmembrane helix</keyword>
<dbReference type="InterPro" id="IPR051327">
    <property type="entry name" value="MATE_MepA_subfamily"/>
</dbReference>
<evidence type="ECO:0000256" key="9">
    <source>
        <dbReference type="ARBA" id="ARBA00023251"/>
    </source>
</evidence>
<feature type="transmembrane region" description="Helical" evidence="10">
    <location>
        <begin position="392"/>
        <end position="410"/>
    </location>
</feature>
<evidence type="ECO:0000256" key="4">
    <source>
        <dbReference type="ARBA" id="ARBA00022448"/>
    </source>
</evidence>
<keyword evidence="8 10" id="KW-0472">Membrane</keyword>
<dbReference type="GO" id="GO:0015297">
    <property type="term" value="F:antiporter activity"/>
    <property type="evidence" value="ECO:0007669"/>
    <property type="project" value="InterPro"/>
</dbReference>
<gene>
    <name evidence="11" type="ORF">PM10SUCC1_29510</name>
</gene>
<dbReference type="GO" id="GO:0005886">
    <property type="term" value="C:plasma membrane"/>
    <property type="evidence" value="ECO:0007669"/>
    <property type="project" value="UniProtKB-SubCell"/>
</dbReference>
<protein>
    <recommendedName>
        <fullName evidence="3">Multidrug export protein MepA</fullName>
    </recommendedName>
</protein>
<dbReference type="PANTHER" id="PTHR43823">
    <property type="entry name" value="SPORULATION PROTEIN YKVU"/>
    <property type="match status" value="1"/>
</dbReference>
<keyword evidence="12" id="KW-1185">Reference proteome</keyword>
<comment type="similarity">
    <text evidence="2">Belongs to the multi antimicrobial extrusion (MATE) (TC 2.A.66.1) family. MepA subfamily.</text>
</comment>
<dbReference type="RefSeq" id="WP_281837056.1">
    <property type="nucleotide sequence ID" value="NZ_BSDY01000018.1"/>
</dbReference>
<proteinExistence type="inferred from homology"/>
<dbReference type="Proteomes" id="UP001144471">
    <property type="component" value="Unassembled WGS sequence"/>
</dbReference>
<evidence type="ECO:0000313" key="11">
    <source>
        <dbReference type="EMBL" id="GLI57437.1"/>
    </source>
</evidence>